<dbReference type="Proteomes" id="UP001164761">
    <property type="component" value="Chromosome"/>
</dbReference>
<evidence type="ECO:0000256" key="2">
    <source>
        <dbReference type="SAM" id="Phobius"/>
    </source>
</evidence>
<feature type="transmembrane region" description="Helical" evidence="2">
    <location>
        <begin position="55"/>
        <end position="76"/>
    </location>
</feature>
<dbReference type="EMBL" id="CP104067">
    <property type="protein sequence ID" value="WAH42683.1"/>
    <property type="molecule type" value="Genomic_DNA"/>
</dbReference>
<keyword evidence="2" id="KW-1133">Transmembrane helix</keyword>
<sequence>MTLAIYTILSYLFQIYSYMMIAWILMSWIPNLRYSQFGRFLGKFVDPYFSIFRRFIPPLGGIDLSPIVAFFVYRIIESIVFGRILPLILNR</sequence>
<gene>
    <name evidence="3" type="ORF">NZD89_04375</name>
</gene>
<feature type="transmembrane region" description="Helical" evidence="2">
    <location>
        <begin position="15"/>
        <end position="34"/>
    </location>
</feature>
<proteinExistence type="inferred from homology"/>
<name>A0ABY6ZID1_9BACL</name>
<keyword evidence="2" id="KW-0472">Membrane</keyword>
<dbReference type="RefSeq" id="WP_268006557.1">
    <property type="nucleotide sequence ID" value="NZ_CP104067.1"/>
</dbReference>
<comment type="similarity">
    <text evidence="1">Belongs to the YggT family.</text>
</comment>
<dbReference type="PANTHER" id="PTHR33219:SF14">
    <property type="entry name" value="PROTEIN COFACTOR ASSEMBLY OF COMPLEX C SUBUNIT B CCB3, CHLOROPLASTIC-RELATED"/>
    <property type="match status" value="1"/>
</dbReference>
<accession>A0ABY6ZID1</accession>
<dbReference type="Pfam" id="PF02325">
    <property type="entry name" value="CCB3_YggT"/>
    <property type="match status" value="1"/>
</dbReference>
<reference evidence="3" key="1">
    <citation type="submission" date="2022-08" db="EMBL/GenBank/DDBJ databases">
        <title>Alicyclobacillus fastidiosus DSM 17978, complete genome.</title>
        <authorList>
            <person name="Wang Q."/>
            <person name="Cai R."/>
            <person name="Wang Z."/>
        </authorList>
    </citation>
    <scope>NUCLEOTIDE SEQUENCE</scope>
    <source>
        <strain evidence="3">DSM 17978</strain>
    </source>
</reference>
<organism evidence="3 4">
    <name type="scientific">Alicyclobacillus fastidiosus</name>
    <dbReference type="NCBI Taxonomy" id="392011"/>
    <lineage>
        <taxon>Bacteria</taxon>
        <taxon>Bacillati</taxon>
        <taxon>Bacillota</taxon>
        <taxon>Bacilli</taxon>
        <taxon>Bacillales</taxon>
        <taxon>Alicyclobacillaceae</taxon>
        <taxon>Alicyclobacillus</taxon>
    </lineage>
</organism>
<evidence type="ECO:0000313" key="3">
    <source>
        <dbReference type="EMBL" id="WAH42683.1"/>
    </source>
</evidence>
<keyword evidence="4" id="KW-1185">Reference proteome</keyword>
<dbReference type="PANTHER" id="PTHR33219">
    <property type="entry name" value="YLMG HOMOLOG PROTEIN 2, CHLOROPLASTIC"/>
    <property type="match status" value="1"/>
</dbReference>
<keyword evidence="2" id="KW-0812">Transmembrane</keyword>
<evidence type="ECO:0000313" key="4">
    <source>
        <dbReference type="Proteomes" id="UP001164761"/>
    </source>
</evidence>
<evidence type="ECO:0000256" key="1">
    <source>
        <dbReference type="ARBA" id="ARBA00010894"/>
    </source>
</evidence>
<dbReference type="InterPro" id="IPR003425">
    <property type="entry name" value="CCB3/YggT"/>
</dbReference>
<protein>
    <submittedName>
        <fullName evidence="3">YggT family protein</fullName>
    </submittedName>
</protein>